<comment type="subcellular location">
    <subcellularLocation>
        <location evidence="1">Nucleus</location>
    </subcellularLocation>
</comment>
<reference evidence="7" key="1">
    <citation type="submission" date="2021-06" db="EMBL/GenBank/DDBJ databases">
        <authorList>
            <person name="Kallberg Y."/>
            <person name="Tangrot J."/>
            <person name="Rosling A."/>
        </authorList>
    </citation>
    <scope>NUCLEOTIDE SEQUENCE</scope>
    <source>
        <strain evidence="7">MT106</strain>
    </source>
</reference>
<dbReference type="InterPro" id="IPR009332">
    <property type="entry name" value="Med22"/>
</dbReference>
<evidence type="ECO:0000256" key="4">
    <source>
        <dbReference type="ARBA" id="ARBA00023163"/>
    </source>
</evidence>
<gene>
    <name evidence="7" type="ORF">AGERDE_LOCUS5952</name>
</gene>
<name>A0A9N9FIA7_9GLOM</name>
<evidence type="ECO:0000256" key="6">
    <source>
        <dbReference type="SAM" id="MobiDB-lite"/>
    </source>
</evidence>
<feature type="region of interest" description="Disordered" evidence="6">
    <location>
        <begin position="1"/>
        <end position="36"/>
    </location>
</feature>
<evidence type="ECO:0000256" key="3">
    <source>
        <dbReference type="ARBA" id="ARBA00023015"/>
    </source>
</evidence>
<dbReference type="OrthoDB" id="203279at2759"/>
<sequence length="214" mass="23994">MQRPPSQQQQQTRFTTDAPITSSSLTTGNTSSTALNKNSTTTTVASQQVFFARVEEDQNRRLDTEVEQLLNSFRDVVKLAGFHETVRLPGMESDKVVEKDKFRTALDGCVAELRAATIVKSCENLFTLTHDLKTTLLLNDTDTLLRFNKHRADALNARKAKIKRKIVELDKDLSIAIWEIESALGGVGGGRRYYQDKNNNGDDDSLEVFDPMII</sequence>
<dbReference type="PANTHER" id="PTHR12434:SF6">
    <property type="entry name" value="MEDIATOR OF RNA POLYMERASE II TRANSCRIPTION SUBUNIT 22"/>
    <property type="match status" value="1"/>
</dbReference>
<evidence type="ECO:0000313" key="8">
    <source>
        <dbReference type="Proteomes" id="UP000789831"/>
    </source>
</evidence>
<dbReference type="Pfam" id="PF06179">
    <property type="entry name" value="Med22"/>
    <property type="match status" value="1"/>
</dbReference>
<protein>
    <submittedName>
        <fullName evidence="7">10202_t:CDS:1</fullName>
    </submittedName>
</protein>
<keyword evidence="3" id="KW-0805">Transcription regulation</keyword>
<evidence type="ECO:0000313" key="7">
    <source>
        <dbReference type="EMBL" id="CAG8536124.1"/>
    </source>
</evidence>
<evidence type="ECO:0000256" key="5">
    <source>
        <dbReference type="ARBA" id="ARBA00023242"/>
    </source>
</evidence>
<accession>A0A9N9FIA7</accession>
<dbReference type="GO" id="GO:0003712">
    <property type="term" value="F:transcription coregulator activity"/>
    <property type="evidence" value="ECO:0007669"/>
    <property type="project" value="InterPro"/>
</dbReference>
<dbReference type="PANTHER" id="PTHR12434">
    <property type="entry name" value="MEDIATOR OF RNA POLYMERASE II TRANSCRIPTION SUBUNIT 22"/>
    <property type="match status" value="1"/>
</dbReference>
<comment type="caution">
    <text evidence="7">The sequence shown here is derived from an EMBL/GenBank/DDBJ whole genome shotgun (WGS) entry which is preliminary data.</text>
</comment>
<comment type="similarity">
    <text evidence="2">Belongs to the Mediator complex subunit 22 family.</text>
</comment>
<dbReference type="EMBL" id="CAJVPL010000868">
    <property type="protein sequence ID" value="CAG8536124.1"/>
    <property type="molecule type" value="Genomic_DNA"/>
</dbReference>
<keyword evidence="8" id="KW-1185">Reference proteome</keyword>
<feature type="compositionally biased region" description="Low complexity" evidence="6">
    <location>
        <begin position="21"/>
        <end position="33"/>
    </location>
</feature>
<dbReference type="GO" id="GO:0016592">
    <property type="term" value="C:mediator complex"/>
    <property type="evidence" value="ECO:0007669"/>
    <property type="project" value="InterPro"/>
</dbReference>
<evidence type="ECO:0000256" key="1">
    <source>
        <dbReference type="ARBA" id="ARBA00004123"/>
    </source>
</evidence>
<dbReference type="AlphaFoldDB" id="A0A9N9FIA7"/>
<dbReference type="Proteomes" id="UP000789831">
    <property type="component" value="Unassembled WGS sequence"/>
</dbReference>
<proteinExistence type="inferred from homology"/>
<dbReference type="GO" id="GO:0006357">
    <property type="term" value="P:regulation of transcription by RNA polymerase II"/>
    <property type="evidence" value="ECO:0007669"/>
    <property type="project" value="InterPro"/>
</dbReference>
<organism evidence="7 8">
    <name type="scientific">Ambispora gerdemannii</name>
    <dbReference type="NCBI Taxonomy" id="144530"/>
    <lineage>
        <taxon>Eukaryota</taxon>
        <taxon>Fungi</taxon>
        <taxon>Fungi incertae sedis</taxon>
        <taxon>Mucoromycota</taxon>
        <taxon>Glomeromycotina</taxon>
        <taxon>Glomeromycetes</taxon>
        <taxon>Archaeosporales</taxon>
        <taxon>Ambisporaceae</taxon>
        <taxon>Ambispora</taxon>
    </lineage>
</organism>
<evidence type="ECO:0000256" key="2">
    <source>
        <dbReference type="ARBA" id="ARBA00005942"/>
    </source>
</evidence>
<feature type="compositionally biased region" description="Polar residues" evidence="6">
    <location>
        <begin position="1"/>
        <end position="20"/>
    </location>
</feature>
<keyword evidence="4" id="KW-0804">Transcription</keyword>
<keyword evidence="5" id="KW-0539">Nucleus</keyword>